<feature type="compositionally biased region" description="Basic and acidic residues" evidence="1">
    <location>
        <begin position="333"/>
        <end position="347"/>
    </location>
</feature>
<feature type="compositionally biased region" description="Basic and acidic residues" evidence="1">
    <location>
        <begin position="274"/>
        <end position="286"/>
    </location>
</feature>
<evidence type="ECO:0000313" key="2">
    <source>
        <dbReference type="EMBL" id="KAL3873896.1"/>
    </source>
</evidence>
<feature type="compositionally biased region" description="Basic and acidic residues" evidence="1">
    <location>
        <begin position="464"/>
        <end position="568"/>
    </location>
</feature>
<keyword evidence="3" id="KW-1185">Reference proteome</keyword>
<feature type="region of interest" description="Disordered" evidence="1">
    <location>
        <begin position="249"/>
        <end position="286"/>
    </location>
</feature>
<organism evidence="2 3">
    <name type="scientific">Sinanodonta woodiana</name>
    <name type="common">Chinese pond mussel</name>
    <name type="synonym">Anodonta woodiana</name>
    <dbReference type="NCBI Taxonomy" id="1069815"/>
    <lineage>
        <taxon>Eukaryota</taxon>
        <taxon>Metazoa</taxon>
        <taxon>Spiralia</taxon>
        <taxon>Lophotrochozoa</taxon>
        <taxon>Mollusca</taxon>
        <taxon>Bivalvia</taxon>
        <taxon>Autobranchia</taxon>
        <taxon>Heteroconchia</taxon>
        <taxon>Palaeoheterodonta</taxon>
        <taxon>Unionida</taxon>
        <taxon>Unionoidea</taxon>
        <taxon>Unionidae</taxon>
        <taxon>Unioninae</taxon>
        <taxon>Sinanodonta</taxon>
    </lineage>
</organism>
<comment type="caution">
    <text evidence="2">The sequence shown here is derived from an EMBL/GenBank/DDBJ whole genome shotgun (WGS) entry which is preliminary data.</text>
</comment>
<feature type="region of interest" description="Disordered" evidence="1">
    <location>
        <begin position="330"/>
        <end position="363"/>
    </location>
</feature>
<dbReference type="Proteomes" id="UP001634394">
    <property type="component" value="Unassembled WGS sequence"/>
</dbReference>
<evidence type="ECO:0000256" key="1">
    <source>
        <dbReference type="SAM" id="MobiDB-lite"/>
    </source>
</evidence>
<dbReference type="EMBL" id="JBJQND010000006">
    <property type="protein sequence ID" value="KAL3873896.1"/>
    <property type="molecule type" value="Genomic_DNA"/>
</dbReference>
<feature type="compositionally biased region" description="Polar residues" evidence="1">
    <location>
        <begin position="120"/>
        <end position="133"/>
    </location>
</feature>
<protein>
    <submittedName>
        <fullName evidence="2">Uncharacterized protein</fullName>
    </submittedName>
</protein>
<feature type="compositionally biased region" description="Basic residues" evidence="1">
    <location>
        <begin position="249"/>
        <end position="273"/>
    </location>
</feature>
<reference evidence="2 3" key="1">
    <citation type="submission" date="2024-11" db="EMBL/GenBank/DDBJ databases">
        <title>Chromosome-level genome assembly of the freshwater bivalve Anodonta woodiana.</title>
        <authorList>
            <person name="Chen X."/>
        </authorList>
    </citation>
    <scope>NUCLEOTIDE SEQUENCE [LARGE SCALE GENOMIC DNA]</scope>
    <source>
        <strain evidence="2">MN2024</strain>
        <tissue evidence="2">Gills</tissue>
    </source>
</reference>
<dbReference type="SUPFAM" id="SSF47781">
    <property type="entry name" value="RuvA domain 2-like"/>
    <property type="match status" value="1"/>
</dbReference>
<proteinExistence type="predicted"/>
<feature type="compositionally biased region" description="Polar residues" evidence="1">
    <location>
        <begin position="159"/>
        <end position="169"/>
    </location>
</feature>
<accession>A0ABD3WKN9</accession>
<name>A0ABD3WKN9_SINWO</name>
<dbReference type="InterPro" id="IPR010994">
    <property type="entry name" value="RuvA_2-like"/>
</dbReference>
<feature type="compositionally biased region" description="Gly residues" evidence="1">
    <location>
        <begin position="569"/>
        <end position="578"/>
    </location>
</feature>
<dbReference type="AlphaFoldDB" id="A0ABD3WKN9"/>
<evidence type="ECO:0000313" key="3">
    <source>
        <dbReference type="Proteomes" id="UP001634394"/>
    </source>
</evidence>
<dbReference type="Gene3D" id="1.10.150.310">
    <property type="entry name" value="Tex RuvX-like domain-like"/>
    <property type="match status" value="1"/>
</dbReference>
<feature type="region of interest" description="Disordered" evidence="1">
    <location>
        <begin position="120"/>
        <end position="170"/>
    </location>
</feature>
<sequence>MADINRCTERYLTGVLRLDQRIASRIIRYKRKVGTLKHIDELLRVKGVTRHIFDLISSNLQVKDQKETAVGETLPYEVTGSTLLSSNNSQENYIDTGNGMQNSVPAKNKYNLRREGVNQFQARGTKRTASSKGRPTKKKETIRQTSKRRCRQDYRKRTQPTSSTDTEQINAKKDNVFMLTPLSIELSPSGEMLTIMYKSPAKMFRGRKHGQYDTREHSTTTVSTVVIEEPNVSLNESQSDIMKLSKVATGKRRRGGAYASKKSKGYKKRRLNGKKKDQQSEAQEISKEPPILNNVIPIENKLQSVEKWISTLPVEIECAKVNADGEVVLGGKNVDEIPDQPKERSDEQQPGPSGIDKDKNGNTSMEYGFKSEAFIALVASPKAVRENERFVPVPNNELFECSKQVLFESIGLIEKKESNLVQNPNINNKISETKIPAEKTLSKLQDVGQPVTPVVENAFGNKDPSTKLKDTDRTEKEKSERSVVKEKEHNKDRGHNEKERKDDRKDNRRERREDKRDEKGQKSGLRKDEKDKRDEKKSERKIEDKKDDQSKQREKKSSSKEKVEETKKSGGGWFCVLL</sequence>
<gene>
    <name evidence="2" type="ORF">ACJMK2_036975</name>
</gene>
<dbReference type="Pfam" id="PF12836">
    <property type="entry name" value="HHH_3"/>
    <property type="match status" value="1"/>
</dbReference>
<feature type="region of interest" description="Disordered" evidence="1">
    <location>
        <begin position="445"/>
        <end position="578"/>
    </location>
</feature>